<keyword evidence="4" id="KW-1185">Reference proteome</keyword>
<keyword evidence="2" id="KW-1133">Transmembrane helix</keyword>
<dbReference type="AlphaFoldDB" id="K1Y0C9"/>
<feature type="transmembrane region" description="Helical" evidence="2">
    <location>
        <begin position="37"/>
        <end position="59"/>
    </location>
</feature>
<feature type="transmembrane region" description="Helical" evidence="2">
    <location>
        <begin position="6"/>
        <end position="25"/>
    </location>
</feature>
<evidence type="ECO:0000256" key="1">
    <source>
        <dbReference type="SAM" id="MobiDB-lite"/>
    </source>
</evidence>
<name>K1Y0C9_MARBU</name>
<dbReference type="KEGG" id="mbe:MBM_03552"/>
<dbReference type="OrthoDB" id="5358886at2759"/>
<evidence type="ECO:0000256" key="2">
    <source>
        <dbReference type="SAM" id="Phobius"/>
    </source>
</evidence>
<feature type="compositionally biased region" description="Low complexity" evidence="1">
    <location>
        <begin position="266"/>
        <end position="288"/>
    </location>
</feature>
<dbReference type="Proteomes" id="UP000006753">
    <property type="component" value="Unassembled WGS sequence"/>
</dbReference>
<accession>K1Y0C9</accession>
<dbReference type="InParanoid" id="K1Y0C9"/>
<keyword evidence="2" id="KW-0812">Transmembrane</keyword>
<sequence length="403" mass="44587">MQNVTYITNTAHGLHLLGILGLFYLSIRAWFDMASSYINIGLPTSILLAVASLGVDAAFKPPINNTLEQSVETECKTCPYSLCTNKAFYEYDTQVSLVCWTTGAEIDGDTTWLRTSDDCYVTEYDLMDISPVDYQTALSYCGSASEELLLTYDNATVKYDAECNICPDNASCETIKYLRPGTNVTVTCWTADGEAVIGDTWNGYILRERKERKSDEKRPSTWLKTTDNCYVNELHLTEPANRTVLDNCGPIGFVQVRQTDNTAGVAASSAAAPANEPMPEPVSSSTSTVRDRRHSPARAPTPIPELPLAEAAGSESALHKRYLINITVGADSAACHSATASTSAVETRYPLDAVVWMQCYATSNDSSTTMDRAEQYWYLTTDFCYVREEDFRESLFDRELLLL</sequence>
<reference evidence="3 4" key="1">
    <citation type="journal article" date="2012" name="BMC Genomics">
        <title>Sequencing the genome of Marssonina brunnea reveals fungus-poplar co-evolution.</title>
        <authorList>
            <person name="Zhu S."/>
            <person name="Cao Y.-Z."/>
            <person name="Jiang C."/>
            <person name="Tan B.-Y."/>
            <person name="Wang Z."/>
            <person name="Feng S."/>
            <person name="Zhang L."/>
            <person name="Su X.-H."/>
            <person name="Brejova B."/>
            <person name="Vinar T."/>
            <person name="Xu M."/>
            <person name="Wang M.-X."/>
            <person name="Zhang S.-G."/>
            <person name="Huang M.-R."/>
            <person name="Wu R."/>
            <person name="Zhou Y."/>
        </authorList>
    </citation>
    <scope>NUCLEOTIDE SEQUENCE [LARGE SCALE GENOMIC DNA]</scope>
    <source>
        <strain evidence="3 4">MB_m1</strain>
    </source>
</reference>
<gene>
    <name evidence="3" type="ORF">MBM_03552</name>
</gene>
<protein>
    <submittedName>
        <fullName evidence="3">Uncharacterized protein</fullName>
    </submittedName>
</protein>
<proteinExistence type="predicted"/>
<dbReference type="eggNOG" id="ENOG502SMPT">
    <property type="taxonomic scope" value="Eukaryota"/>
</dbReference>
<dbReference type="HOGENOM" id="CLU_062059_0_0_1"/>
<feature type="region of interest" description="Disordered" evidence="1">
    <location>
        <begin position="264"/>
        <end position="304"/>
    </location>
</feature>
<keyword evidence="2" id="KW-0472">Membrane</keyword>
<organism evidence="3 4">
    <name type="scientific">Marssonina brunnea f. sp. multigermtubi (strain MB_m1)</name>
    <name type="common">Marssonina leaf spot fungus</name>
    <dbReference type="NCBI Taxonomy" id="1072389"/>
    <lineage>
        <taxon>Eukaryota</taxon>
        <taxon>Fungi</taxon>
        <taxon>Dikarya</taxon>
        <taxon>Ascomycota</taxon>
        <taxon>Pezizomycotina</taxon>
        <taxon>Leotiomycetes</taxon>
        <taxon>Helotiales</taxon>
        <taxon>Drepanopezizaceae</taxon>
        <taxon>Drepanopeziza</taxon>
    </lineage>
</organism>
<evidence type="ECO:0000313" key="4">
    <source>
        <dbReference type="Proteomes" id="UP000006753"/>
    </source>
</evidence>
<dbReference type="EMBL" id="JH921433">
    <property type="protein sequence ID" value="EKD18559.1"/>
    <property type="molecule type" value="Genomic_DNA"/>
</dbReference>
<evidence type="ECO:0000313" key="3">
    <source>
        <dbReference type="EMBL" id="EKD18559.1"/>
    </source>
</evidence>